<gene>
    <name evidence="1" type="ORF">NA57DRAFT_78360</name>
</gene>
<dbReference type="OrthoDB" id="2853639at2759"/>
<organism evidence="1 2">
    <name type="scientific">Rhizodiscina lignyota</name>
    <dbReference type="NCBI Taxonomy" id="1504668"/>
    <lineage>
        <taxon>Eukaryota</taxon>
        <taxon>Fungi</taxon>
        <taxon>Dikarya</taxon>
        <taxon>Ascomycota</taxon>
        <taxon>Pezizomycotina</taxon>
        <taxon>Dothideomycetes</taxon>
        <taxon>Pleosporomycetidae</taxon>
        <taxon>Aulographales</taxon>
        <taxon>Rhizodiscinaceae</taxon>
        <taxon>Rhizodiscina</taxon>
    </lineage>
</organism>
<comment type="caution">
    <text evidence="1">The sequence shown here is derived from an EMBL/GenBank/DDBJ whole genome shotgun (WGS) entry which is preliminary data.</text>
</comment>
<accession>A0A9P4IDX1</accession>
<evidence type="ECO:0008006" key="3">
    <source>
        <dbReference type="Google" id="ProtNLM"/>
    </source>
</evidence>
<protein>
    <recommendedName>
        <fullName evidence="3">F-box domain-containing protein</fullName>
    </recommendedName>
</protein>
<keyword evidence="2" id="KW-1185">Reference proteome</keyword>
<name>A0A9P4IDX1_9PEZI</name>
<evidence type="ECO:0000313" key="1">
    <source>
        <dbReference type="EMBL" id="KAF2096767.1"/>
    </source>
</evidence>
<proteinExistence type="predicted"/>
<dbReference type="AlphaFoldDB" id="A0A9P4IDX1"/>
<evidence type="ECO:0000313" key="2">
    <source>
        <dbReference type="Proteomes" id="UP000799772"/>
    </source>
</evidence>
<sequence length="212" mass="24108">MRLDELPVDIITLLPDYLYSLKDLYSLLRTSRAFYKTCASSKAKLRPDFWYRHDLLIAGSARSLADWAVTNTDNELALRKAIKGGIVGVFELCTMEGRMSLQDARVLNSAKYELLYPMCRMADEMVCQFAAAVNGPSRESWSDLGFTDFETMFLNHWIYCELFHHNIDAALEVSAAPKQLTMETRINFILFLPSSGRQQELQIATGNSRTVT</sequence>
<dbReference type="Proteomes" id="UP000799772">
    <property type="component" value="Unassembled WGS sequence"/>
</dbReference>
<reference evidence="1" key="1">
    <citation type="journal article" date="2020" name="Stud. Mycol.">
        <title>101 Dothideomycetes genomes: a test case for predicting lifestyles and emergence of pathogens.</title>
        <authorList>
            <person name="Haridas S."/>
            <person name="Albert R."/>
            <person name="Binder M."/>
            <person name="Bloem J."/>
            <person name="Labutti K."/>
            <person name="Salamov A."/>
            <person name="Andreopoulos B."/>
            <person name="Baker S."/>
            <person name="Barry K."/>
            <person name="Bills G."/>
            <person name="Bluhm B."/>
            <person name="Cannon C."/>
            <person name="Castanera R."/>
            <person name="Culley D."/>
            <person name="Daum C."/>
            <person name="Ezra D."/>
            <person name="Gonzalez J."/>
            <person name="Henrissat B."/>
            <person name="Kuo A."/>
            <person name="Liang C."/>
            <person name="Lipzen A."/>
            <person name="Lutzoni F."/>
            <person name="Magnuson J."/>
            <person name="Mondo S."/>
            <person name="Nolan M."/>
            <person name="Ohm R."/>
            <person name="Pangilinan J."/>
            <person name="Park H.-J."/>
            <person name="Ramirez L."/>
            <person name="Alfaro M."/>
            <person name="Sun H."/>
            <person name="Tritt A."/>
            <person name="Yoshinaga Y."/>
            <person name="Zwiers L.-H."/>
            <person name="Turgeon B."/>
            <person name="Goodwin S."/>
            <person name="Spatafora J."/>
            <person name="Crous P."/>
            <person name="Grigoriev I."/>
        </authorList>
    </citation>
    <scope>NUCLEOTIDE SEQUENCE</scope>
    <source>
        <strain evidence="1">CBS 133067</strain>
    </source>
</reference>
<dbReference type="EMBL" id="ML978129">
    <property type="protein sequence ID" value="KAF2096767.1"/>
    <property type="molecule type" value="Genomic_DNA"/>
</dbReference>